<dbReference type="Pfam" id="PF13248">
    <property type="entry name" value="Zn_ribbon_3"/>
    <property type="match status" value="1"/>
</dbReference>
<feature type="domain" description="Putative zinc-ribbon" evidence="1">
    <location>
        <begin position="75"/>
        <end position="98"/>
    </location>
</feature>
<proteinExistence type="predicted"/>
<accession>A0ABR7HUI4</accession>
<dbReference type="RefSeq" id="WP_101693053.1">
    <property type="nucleotide sequence ID" value="NZ_JACOPR010000005.1"/>
</dbReference>
<evidence type="ECO:0000313" key="2">
    <source>
        <dbReference type="EMBL" id="MBC5731183.1"/>
    </source>
</evidence>
<dbReference type="Proteomes" id="UP000660021">
    <property type="component" value="Unassembled WGS sequence"/>
</dbReference>
<name>A0ABR7HUI4_9FIRM</name>
<evidence type="ECO:0000259" key="1">
    <source>
        <dbReference type="Pfam" id="PF13248"/>
    </source>
</evidence>
<comment type="caution">
    <text evidence="2">The sequence shown here is derived from an EMBL/GenBank/DDBJ whole genome shotgun (WGS) entry which is preliminary data.</text>
</comment>
<organism evidence="2 3">
    <name type="scientific">Pseudoflavonifractor hominis</name>
    <dbReference type="NCBI Taxonomy" id="2763059"/>
    <lineage>
        <taxon>Bacteria</taxon>
        <taxon>Bacillati</taxon>
        <taxon>Bacillota</taxon>
        <taxon>Clostridia</taxon>
        <taxon>Eubacteriales</taxon>
        <taxon>Oscillospiraceae</taxon>
        <taxon>Pseudoflavonifractor</taxon>
    </lineage>
</organism>
<protein>
    <recommendedName>
        <fullName evidence="1">Putative zinc-ribbon domain-containing protein</fullName>
    </recommendedName>
</protein>
<sequence>MERDTCIRCGGTMAPMGSHFLKKGAPGWHLRGNLEHFDGENLLPVEVWCCQNCRRLDFYLAESASGSSGSGIAQTRCPVCGTLHDLDDPKCPHCGTRLY</sequence>
<dbReference type="EMBL" id="JACOPR010000005">
    <property type="protein sequence ID" value="MBC5731183.1"/>
    <property type="molecule type" value="Genomic_DNA"/>
</dbReference>
<keyword evidence="3" id="KW-1185">Reference proteome</keyword>
<reference evidence="2 3" key="1">
    <citation type="submission" date="2020-08" db="EMBL/GenBank/DDBJ databases">
        <title>Genome public.</title>
        <authorList>
            <person name="Liu C."/>
            <person name="Sun Q."/>
        </authorList>
    </citation>
    <scope>NUCLEOTIDE SEQUENCE [LARGE SCALE GENOMIC DNA]</scope>
    <source>
        <strain evidence="2 3">New-38</strain>
    </source>
</reference>
<gene>
    <name evidence="2" type="ORF">H8S34_10120</name>
</gene>
<evidence type="ECO:0000313" key="3">
    <source>
        <dbReference type="Proteomes" id="UP000660021"/>
    </source>
</evidence>
<dbReference type="InterPro" id="IPR059113">
    <property type="entry name" value="Znf_ribbon"/>
</dbReference>